<dbReference type="Proteomes" id="UP000631694">
    <property type="component" value="Unassembled WGS sequence"/>
</dbReference>
<dbReference type="PANTHER" id="PTHR46825:SF7">
    <property type="entry name" value="D-ALANYL-D-ALANINE CARBOXYPEPTIDASE"/>
    <property type="match status" value="1"/>
</dbReference>
<evidence type="ECO:0000259" key="1">
    <source>
        <dbReference type="Pfam" id="PF00144"/>
    </source>
</evidence>
<protein>
    <submittedName>
        <fullName evidence="2">Beta-lactamase family protein</fullName>
    </submittedName>
</protein>
<gene>
    <name evidence="2" type="ORF">I5731_15285</name>
</gene>
<evidence type="ECO:0000313" key="2">
    <source>
        <dbReference type="EMBL" id="MBH0239188.1"/>
    </source>
</evidence>
<dbReference type="SUPFAM" id="SSF56601">
    <property type="entry name" value="beta-lactamase/transpeptidase-like"/>
    <property type="match status" value="1"/>
</dbReference>
<reference evidence="2" key="1">
    <citation type="submission" date="2020-12" db="EMBL/GenBank/DDBJ databases">
        <title>Methylobrevis albus sp. nov., isolated from fresh water lack sediment.</title>
        <authorList>
            <person name="Zou Q."/>
        </authorList>
    </citation>
    <scope>NUCLEOTIDE SEQUENCE</scope>
    <source>
        <strain evidence="2">L22</strain>
    </source>
</reference>
<comment type="caution">
    <text evidence="2">The sequence shown here is derived from an EMBL/GenBank/DDBJ whole genome shotgun (WGS) entry which is preliminary data.</text>
</comment>
<dbReference type="Gene3D" id="3.40.710.10">
    <property type="entry name" value="DD-peptidase/beta-lactamase superfamily"/>
    <property type="match status" value="1"/>
</dbReference>
<name>A0A931I5G7_9HYPH</name>
<dbReference type="Pfam" id="PF00144">
    <property type="entry name" value="Beta-lactamase"/>
    <property type="match status" value="1"/>
</dbReference>
<evidence type="ECO:0000313" key="3">
    <source>
        <dbReference type="Proteomes" id="UP000631694"/>
    </source>
</evidence>
<dbReference type="AlphaFoldDB" id="A0A931I5G7"/>
<feature type="domain" description="Beta-lactamase-related" evidence="1">
    <location>
        <begin position="26"/>
        <end position="279"/>
    </location>
</feature>
<dbReference type="RefSeq" id="WP_197312275.1">
    <property type="nucleotide sequence ID" value="NZ_JADZLT010000053.1"/>
</dbReference>
<proteinExistence type="predicted"/>
<dbReference type="InterPro" id="IPR012338">
    <property type="entry name" value="Beta-lactam/transpept-like"/>
</dbReference>
<accession>A0A931I5G7</accession>
<sequence>MPDGRETVLSAIAGGPATPGEPDVIWWSFTKTLIAAGVLRLAEAGRLDLDRDLRAPGTTPRALLQQRAGLRDYGGLPSYQAAVAAAGPPWSEAELLDEVSDVPVPGLPWTYSNVGYMLLRRCLEQSCGTDLATALGDLVLRPLGLTRARVAQTTGDLAATALPPPAGYDPGWVYHGTVIGPPSEAAAALGRLMDRQLLSPATLDLMCTPLPLGGALPGRPWTATGYGLGLMIGSMADPAGGPDIRVVGHSAGGPGSVGAVYHAPATGRTAAAFAAGDDGGIPERTAVRLVAGGRADGVRTA</sequence>
<dbReference type="PANTHER" id="PTHR46825">
    <property type="entry name" value="D-ALANYL-D-ALANINE-CARBOXYPEPTIDASE/ENDOPEPTIDASE AMPH"/>
    <property type="match status" value="1"/>
</dbReference>
<dbReference type="EMBL" id="JADZLT010000053">
    <property type="protein sequence ID" value="MBH0239188.1"/>
    <property type="molecule type" value="Genomic_DNA"/>
</dbReference>
<organism evidence="2 3">
    <name type="scientific">Methylobrevis albus</name>
    <dbReference type="NCBI Taxonomy" id="2793297"/>
    <lineage>
        <taxon>Bacteria</taxon>
        <taxon>Pseudomonadati</taxon>
        <taxon>Pseudomonadota</taxon>
        <taxon>Alphaproteobacteria</taxon>
        <taxon>Hyphomicrobiales</taxon>
        <taxon>Pleomorphomonadaceae</taxon>
        <taxon>Methylobrevis</taxon>
    </lineage>
</organism>
<keyword evidence="3" id="KW-1185">Reference proteome</keyword>
<dbReference type="InterPro" id="IPR050491">
    <property type="entry name" value="AmpC-like"/>
</dbReference>
<dbReference type="InterPro" id="IPR001466">
    <property type="entry name" value="Beta-lactam-related"/>
</dbReference>